<dbReference type="EMBL" id="CP015118">
    <property type="protein sequence ID" value="ARN23357.1"/>
    <property type="molecule type" value="Genomic_DNA"/>
</dbReference>
<dbReference type="STRING" id="946333.A4W93_27540"/>
<protein>
    <submittedName>
        <fullName evidence="1">Uncharacterized protein</fullName>
    </submittedName>
</protein>
<dbReference type="OrthoDB" id="8682900at2"/>
<reference evidence="1 2" key="1">
    <citation type="submission" date="2016-04" db="EMBL/GenBank/DDBJ databases">
        <title>Complete genome sequence of natural rubber-degrading, novel Gram-negative bacterium, Rhizobacter gummiphilus strain NS21.</title>
        <authorList>
            <person name="Tabata M."/>
            <person name="Kasai D."/>
            <person name="Fukuda M."/>
        </authorList>
    </citation>
    <scope>NUCLEOTIDE SEQUENCE [LARGE SCALE GENOMIC DNA]</scope>
    <source>
        <strain evidence="1 2">NS21</strain>
    </source>
</reference>
<proteinExistence type="predicted"/>
<organism evidence="1 2">
    <name type="scientific">Piscinibacter gummiphilus</name>
    <dbReference type="NCBI Taxonomy" id="946333"/>
    <lineage>
        <taxon>Bacteria</taxon>
        <taxon>Pseudomonadati</taxon>
        <taxon>Pseudomonadota</taxon>
        <taxon>Betaproteobacteria</taxon>
        <taxon>Burkholderiales</taxon>
        <taxon>Sphaerotilaceae</taxon>
        <taxon>Piscinibacter</taxon>
    </lineage>
</organism>
<name>A0A1W6LGM7_9BURK</name>
<accession>A0A1W6LGM7</accession>
<dbReference type="Proteomes" id="UP000193427">
    <property type="component" value="Chromosome"/>
</dbReference>
<gene>
    <name evidence="1" type="ORF">A4W93_27540</name>
</gene>
<dbReference type="RefSeq" id="WP_085753675.1">
    <property type="nucleotide sequence ID" value="NZ_BSPR01000017.1"/>
</dbReference>
<keyword evidence="2" id="KW-1185">Reference proteome</keyword>
<dbReference type="KEGG" id="rgu:A4W93_27540"/>
<evidence type="ECO:0000313" key="2">
    <source>
        <dbReference type="Proteomes" id="UP000193427"/>
    </source>
</evidence>
<dbReference type="AlphaFoldDB" id="A0A1W6LGM7"/>
<evidence type="ECO:0000313" key="1">
    <source>
        <dbReference type="EMBL" id="ARN23357.1"/>
    </source>
</evidence>
<sequence>MFEPTIPFGEPELLRVSAFQRYLHEPGGPRARGVVVEGAARQPALSPSLLADLGRFEQAGQASEALEVLAACVRHGQQVVVHLQMGDMVVPLTVFAIERLVHCPISLDALLKQRPTELRVLHVEPAVLRPPGDVEKALVGEEQHYHPLRPVLWEFALRGSRATLLPEIAGPVAYRVAPGIELGDLRATGVLAAAIQRLQRASVSLRELSDWPGFDGERAARLLNALYLQSGLIISRTHRAATDSWFGALTR</sequence>